<evidence type="ECO:0000259" key="10">
    <source>
        <dbReference type="SMART" id="SM01083"/>
    </source>
</evidence>
<keyword evidence="6" id="KW-0508">mRNA splicing</keyword>
<evidence type="ECO:0000256" key="4">
    <source>
        <dbReference type="ARBA" id="ARBA00022728"/>
    </source>
</evidence>
<evidence type="ECO:0000256" key="6">
    <source>
        <dbReference type="ARBA" id="ARBA00023187"/>
    </source>
</evidence>
<evidence type="ECO:0000256" key="1">
    <source>
        <dbReference type="ARBA" id="ARBA00004123"/>
    </source>
</evidence>
<dbReference type="Pfam" id="PF12542">
    <property type="entry name" value="CWC25"/>
    <property type="match status" value="1"/>
</dbReference>
<comment type="subcellular location">
    <subcellularLocation>
        <location evidence="1">Nucleus</location>
    </subcellularLocation>
</comment>
<dbReference type="EMBL" id="JWZT01002083">
    <property type="protein sequence ID" value="KII70369.1"/>
    <property type="molecule type" value="Genomic_DNA"/>
</dbReference>
<feature type="compositionally biased region" description="Basic and acidic residues" evidence="9">
    <location>
        <begin position="221"/>
        <end position="230"/>
    </location>
</feature>
<dbReference type="Pfam" id="PF10197">
    <property type="entry name" value="Cir_N"/>
    <property type="match status" value="1"/>
</dbReference>
<reference evidence="11 12" key="1">
    <citation type="journal article" date="2014" name="Genome Biol. Evol.">
        <title>The genome of the myxosporean Thelohanellus kitauei shows adaptations to nutrient acquisition within its fish host.</title>
        <authorList>
            <person name="Yang Y."/>
            <person name="Xiong J."/>
            <person name="Zhou Z."/>
            <person name="Huo F."/>
            <person name="Miao W."/>
            <person name="Ran C."/>
            <person name="Liu Y."/>
            <person name="Zhang J."/>
            <person name="Feng J."/>
            <person name="Wang M."/>
            <person name="Wang M."/>
            <person name="Wang L."/>
            <person name="Yao B."/>
        </authorList>
    </citation>
    <scope>NUCLEOTIDE SEQUENCE [LARGE SCALE GENOMIC DNA]</scope>
    <source>
        <strain evidence="11">Wuqing</strain>
    </source>
</reference>
<evidence type="ECO:0000256" key="9">
    <source>
        <dbReference type="SAM" id="MobiDB-lite"/>
    </source>
</evidence>
<evidence type="ECO:0000256" key="2">
    <source>
        <dbReference type="ARBA" id="ARBA00006695"/>
    </source>
</evidence>
<dbReference type="PANTHER" id="PTHR16196:SF0">
    <property type="entry name" value="PRE-MRNA-SPLICING FACTOR CWC25 HOMOLOG"/>
    <property type="match status" value="1"/>
</dbReference>
<accession>A0A0C2IY51</accession>
<dbReference type="AlphaFoldDB" id="A0A0C2IY51"/>
<comment type="similarity">
    <text evidence="2">Belongs to the CWC25 family.</text>
</comment>
<feature type="compositionally biased region" description="Low complexity" evidence="9">
    <location>
        <begin position="164"/>
        <end position="174"/>
    </location>
</feature>
<gene>
    <name evidence="11" type="ORF">RF11_00151</name>
</gene>
<dbReference type="InterPro" id="IPR019339">
    <property type="entry name" value="CIR_N_dom"/>
</dbReference>
<evidence type="ECO:0000313" key="11">
    <source>
        <dbReference type="EMBL" id="KII70369.1"/>
    </source>
</evidence>
<dbReference type="OrthoDB" id="21123at2759"/>
<dbReference type="Proteomes" id="UP000031668">
    <property type="component" value="Unassembled WGS sequence"/>
</dbReference>
<keyword evidence="4" id="KW-0747">Spliceosome</keyword>
<evidence type="ECO:0000256" key="3">
    <source>
        <dbReference type="ARBA" id="ARBA00022664"/>
    </source>
</evidence>
<feature type="coiled-coil region" evidence="8">
    <location>
        <begin position="27"/>
        <end position="54"/>
    </location>
</feature>
<dbReference type="InterPro" id="IPR051376">
    <property type="entry name" value="CWC25_splicing_factor"/>
</dbReference>
<sequence length="278" mass="32458">MGGGDLNMKKHFHPLTRENLEKVWLAEQKRDQELKRIEERKKEIAEEKARDELLELASRHGVIKKRDERLEWIYAGYRAASDDFLLGKEITDAFLEKAAQERKAAHQVQETGVNVDLQTVDMARKIREDPLFLIKKREAVVAKSVVENSQRIKQMIHTSRRSSRQGSVVSRNGRTPIHEKLSKTGWDTPCQNTPVRPTNKRKKSPSPDSEDDAVKLQRMLDNGKWRESTRQKQITQEYKEEEIDKQIESHIRKLKGNSSTRSLFNEIKMGNWSSQRYK</sequence>
<proteinExistence type="inferred from homology"/>
<evidence type="ECO:0000256" key="8">
    <source>
        <dbReference type="SAM" id="Coils"/>
    </source>
</evidence>
<dbReference type="GO" id="GO:0005684">
    <property type="term" value="C:U2-type spliceosomal complex"/>
    <property type="evidence" value="ECO:0007669"/>
    <property type="project" value="TreeGrafter"/>
</dbReference>
<organism evidence="11 12">
    <name type="scientific">Thelohanellus kitauei</name>
    <name type="common">Myxosporean</name>
    <dbReference type="NCBI Taxonomy" id="669202"/>
    <lineage>
        <taxon>Eukaryota</taxon>
        <taxon>Metazoa</taxon>
        <taxon>Cnidaria</taxon>
        <taxon>Myxozoa</taxon>
        <taxon>Myxosporea</taxon>
        <taxon>Bivalvulida</taxon>
        <taxon>Platysporina</taxon>
        <taxon>Myxobolidae</taxon>
        <taxon>Thelohanellus</taxon>
    </lineage>
</organism>
<keyword evidence="3" id="KW-0507">mRNA processing</keyword>
<comment type="caution">
    <text evidence="11">The sequence shown here is derived from an EMBL/GenBank/DDBJ whole genome shotgun (WGS) entry which is preliminary data.</text>
</comment>
<dbReference type="PANTHER" id="PTHR16196">
    <property type="entry name" value="CELL CYCLE CONTROL PROTEIN CWF25"/>
    <property type="match status" value="1"/>
</dbReference>
<keyword evidence="7" id="KW-0539">Nucleus</keyword>
<keyword evidence="12" id="KW-1185">Reference proteome</keyword>
<feature type="domain" description="CBF1-interacting co-repressor CIR N-terminal" evidence="10">
    <location>
        <begin position="11"/>
        <end position="47"/>
    </location>
</feature>
<name>A0A0C2IY51_THEKT</name>
<dbReference type="GO" id="GO:0000398">
    <property type="term" value="P:mRNA splicing, via spliceosome"/>
    <property type="evidence" value="ECO:0007669"/>
    <property type="project" value="TreeGrafter"/>
</dbReference>
<dbReference type="InterPro" id="IPR022209">
    <property type="entry name" value="CWC25"/>
</dbReference>
<evidence type="ECO:0000256" key="7">
    <source>
        <dbReference type="ARBA" id="ARBA00023242"/>
    </source>
</evidence>
<protein>
    <submittedName>
        <fullName evidence="11">Pre-mRNA-splicing factor CWC25</fullName>
    </submittedName>
</protein>
<feature type="region of interest" description="Disordered" evidence="9">
    <location>
        <begin position="152"/>
        <end position="237"/>
    </location>
</feature>
<keyword evidence="5 8" id="KW-0175">Coiled coil</keyword>
<dbReference type="SMART" id="SM01083">
    <property type="entry name" value="Cir_N"/>
    <property type="match status" value="1"/>
</dbReference>
<evidence type="ECO:0000313" key="12">
    <source>
        <dbReference type="Proteomes" id="UP000031668"/>
    </source>
</evidence>
<dbReference type="OMA" id="YWTAREH"/>
<evidence type="ECO:0000256" key="5">
    <source>
        <dbReference type="ARBA" id="ARBA00023054"/>
    </source>
</evidence>